<feature type="compositionally biased region" description="Low complexity" evidence="1">
    <location>
        <begin position="97"/>
        <end position="117"/>
    </location>
</feature>
<name>E5AN56_MYCRK</name>
<feature type="transmembrane region" description="Helical" evidence="2">
    <location>
        <begin position="43"/>
        <end position="65"/>
    </location>
</feature>
<gene>
    <name evidence="3" type="ordered locus">RBRH_04032</name>
</gene>
<keyword evidence="2" id="KW-0812">Transmembrane</keyword>
<feature type="region of interest" description="Disordered" evidence="1">
    <location>
        <begin position="1"/>
        <end position="38"/>
    </location>
</feature>
<dbReference type="HOGENOM" id="CLU_1999659_0_0_4"/>
<dbReference type="EMBL" id="FR687359">
    <property type="protein sequence ID" value="CBW74137.1"/>
    <property type="molecule type" value="Genomic_DNA"/>
</dbReference>
<accession>E5AN56</accession>
<feature type="region of interest" description="Disordered" evidence="1">
    <location>
        <begin position="84"/>
        <end position="124"/>
    </location>
</feature>
<protein>
    <submittedName>
        <fullName evidence="3">Uncharacterized protein</fullName>
    </submittedName>
</protein>
<evidence type="ECO:0000256" key="2">
    <source>
        <dbReference type="SAM" id="Phobius"/>
    </source>
</evidence>
<keyword evidence="2" id="KW-0472">Membrane</keyword>
<dbReference type="KEGG" id="brh:RBRH_04032"/>
<feature type="compositionally biased region" description="Basic and acidic residues" evidence="1">
    <location>
        <begin position="1"/>
        <end position="14"/>
    </location>
</feature>
<dbReference type="AlphaFoldDB" id="E5AN56"/>
<sequence length="124" mass="12851">MSDDEHKSADRDPSRPGGAPRAGGAAGQHGDCAPRRRGRGRRALRWASCLGFGLVLAVLVLLVAVHTELGTRVLWQIAMVGPRRVRSPGHSTGARLRTGCGRATSGGSARARISGSIESTDSGG</sequence>
<reference evidence="3 4" key="1">
    <citation type="journal article" date="2011" name="J. Bacteriol.">
        <title>Complete genome sequence of Burkholderia rhizoxinica, an endosymbiont of Rhizopus microsporus.</title>
        <authorList>
            <person name="Lackner G."/>
            <person name="Moebius N."/>
            <person name="Partida-Martinez L."/>
            <person name="Hertweck C."/>
        </authorList>
    </citation>
    <scope>NUCLEOTIDE SEQUENCE [LARGE SCALE GENOMIC DNA]</scope>
    <source>
        <strain evidence="4">DSM 19002 / CIP 109453 / HKI 454</strain>
    </source>
</reference>
<evidence type="ECO:0000313" key="3">
    <source>
        <dbReference type="EMBL" id="CBW74137.1"/>
    </source>
</evidence>
<organism evidence="3 4">
    <name type="scientific">Mycetohabitans rhizoxinica (strain DSM 19002 / CIP 109453 / HKI 454)</name>
    <name type="common">Paraburkholderia rhizoxinica</name>
    <dbReference type="NCBI Taxonomy" id="882378"/>
    <lineage>
        <taxon>Bacteria</taxon>
        <taxon>Pseudomonadati</taxon>
        <taxon>Pseudomonadota</taxon>
        <taxon>Betaproteobacteria</taxon>
        <taxon>Burkholderiales</taxon>
        <taxon>Burkholderiaceae</taxon>
        <taxon>Mycetohabitans</taxon>
    </lineage>
</organism>
<keyword evidence="2" id="KW-1133">Transmembrane helix</keyword>
<proteinExistence type="predicted"/>
<dbReference type="STRING" id="882378.RBRH_04032"/>
<evidence type="ECO:0000313" key="4">
    <source>
        <dbReference type="Proteomes" id="UP000007437"/>
    </source>
</evidence>
<dbReference type="Proteomes" id="UP000007437">
    <property type="component" value="Chromosome"/>
</dbReference>
<evidence type="ECO:0000256" key="1">
    <source>
        <dbReference type="SAM" id="MobiDB-lite"/>
    </source>
</evidence>